<dbReference type="Proteomes" id="UP001152607">
    <property type="component" value="Unassembled WGS sequence"/>
</dbReference>
<protein>
    <submittedName>
        <fullName evidence="2">Uncharacterized protein</fullName>
    </submittedName>
</protein>
<evidence type="ECO:0000313" key="2">
    <source>
        <dbReference type="EMBL" id="CAI6256497.1"/>
    </source>
</evidence>
<evidence type="ECO:0000256" key="1">
    <source>
        <dbReference type="SAM" id="Coils"/>
    </source>
</evidence>
<dbReference type="EMBL" id="CAOQHR010000001">
    <property type="protein sequence ID" value="CAI6256497.1"/>
    <property type="molecule type" value="Genomic_DNA"/>
</dbReference>
<evidence type="ECO:0000313" key="3">
    <source>
        <dbReference type="Proteomes" id="UP001152607"/>
    </source>
</evidence>
<comment type="caution">
    <text evidence="2">The sequence shown here is derived from an EMBL/GenBank/DDBJ whole genome shotgun (WGS) entry which is preliminary data.</text>
</comment>
<keyword evidence="1" id="KW-0175">Coiled coil</keyword>
<reference evidence="2" key="1">
    <citation type="submission" date="2023-01" db="EMBL/GenBank/DDBJ databases">
        <authorList>
            <person name="Van Ghelder C."/>
            <person name="Rancurel C."/>
        </authorList>
    </citation>
    <scope>NUCLEOTIDE SEQUENCE</scope>
    <source>
        <strain evidence="2">CNCM I-4278</strain>
    </source>
</reference>
<feature type="coiled-coil region" evidence="1">
    <location>
        <begin position="17"/>
        <end position="44"/>
    </location>
</feature>
<name>A0A9W4U4D2_9PLEO</name>
<accession>A0A9W4U4D2</accession>
<gene>
    <name evidence="2" type="ORF">PDIGIT_LOCUS1175</name>
</gene>
<dbReference type="AlphaFoldDB" id="A0A9W4U4D2"/>
<sequence>MAPQNQPTSKLSFVEMKKKLTADLNQAIEEYNRAKAENEKLQDYPAMDPDEVKKKLAELEQSVKHSKMTMSEVSDGLCNIIEKAIRSIDNN</sequence>
<proteinExistence type="predicted"/>
<keyword evidence="3" id="KW-1185">Reference proteome</keyword>
<organism evidence="2 3">
    <name type="scientific">Periconia digitata</name>
    <dbReference type="NCBI Taxonomy" id="1303443"/>
    <lineage>
        <taxon>Eukaryota</taxon>
        <taxon>Fungi</taxon>
        <taxon>Dikarya</taxon>
        <taxon>Ascomycota</taxon>
        <taxon>Pezizomycotina</taxon>
        <taxon>Dothideomycetes</taxon>
        <taxon>Pleosporomycetidae</taxon>
        <taxon>Pleosporales</taxon>
        <taxon>Massarineae</taxon>
        <taxon>Periconiaceae</taxon>
        <taxon>Periconia</taxon>
    </lineage>
</organism>